<proteinExistence type="predicted"/>
<organism evidence="1">
    <name type="scientific">Siphoviridae sp. ctoiW10</name>
    <dbReference type="NCBI Taxonomy" id="2827592"/>
    <lineage>
        <taxon>Viruses</taxon>
        <taxon>Duplodnaviria</taxon>
        <taxon>Heunggongvirae</taxon>
        <taxon>Uroviricota</taxon>
        <taxon>Caudoviricetes</taxon>
    </lineage>
</organism>
<reference evidence="1" key="1">
    <citation type="journal article" date="2021" name="Proc. Natl. Acad. Sci. U.S.A.">
        <title>A Catalog of Tens of Thousands of Viruses from Human Metagenomes Reveals Hidden Associations with Chronic Diseases.</title>
        <authorList>
            <person name="Tisza M.J."/>
            <person name="Buck C.B."/>
        </authorList>
    </citation>
    <scope>NUCLEOTIDE SEQUENCE</scope>
    <source>
        <strain evidence="1">CtoiW10</strain>
    </source>
</reference>
<protein>
    <submittedName>
        <fullName evidence="1">Uncharacterized protein</fullName>
    </submittedName>
</protein>
<sequence>MNPAFHSPTYPYERVQTGFLTFRGAEEIPHKLLTYLMDLPLPDGYEPVDDNTRPRVRLMKYLWHDGAKPLGERLPTAKEKQSLLFDGNEPVVDSNTQRRKHPKGYRLYAQKFWGEAQTEAKSTIKCYLGRIFSQTPFDARIGITFVISCNVNQETTTKTEAYARSYDMEQCIIEALNGVNLAGIGVCDFSRAAHADNGSRPVYDQTGTVVGRELKMSVHWAESEAAMGDTIEDY</sequence>
<dbReference type="EMBL" id="BK015888">
    <property type="protein sequence ID" value="DAD71866.1"/>
    <property type="molecule type" value="Genomic_DNA"/>
</dbReference>
<evidence type="ECO:0000313" key="1">
    <source>
        <dbReference type="EMBL" id="DAD71866.1"/>
    </source>
</evidence>
<name>A0A8S5LPK4_9CAUD</name>
<accession>A0A8S5LPK4</accession>